<dbReference type="AlphaFoldDB" id="A0A0F3HN70"/>
<dbReference type="Pfam" id="PF13749">
    <property type="entry name" value="HATPase_c_4"/>
    <property type="match status" value="1"/>
</dbReference>
<comment type="caution">
    <text evidence="2">The sequence shown here is derived from an EMBL/GenBank/DDBJ whole genome shotgun (WGS) entry which is preliminary data.</text>
</comment>
<dbReference type="PANTHER" id="PTHR30595:SF6">
    <property type="entry name" value="SCHLAFEN ALBA-2 DOMAIN-CONTAINING PROTEIN"/>
    <property type="match status" value="1"/>
</dbReference>
<dbReference type="PANTHER" id="PTHR30595">
    <property type="entry name" value="GLPR-RELATED TRANSCRIPTIONAL REPRESSOR"/>
    <property type="match status" value="1"/>
</dbReference>
<dbReference type="RefSeq" id="WP_045762568.1">
    <property type="nucleotide sequence ID" value="NZ_JYOV01000003.1"/>
</dbReference>
<dbReference type="PATRIC" id="fig|28037.218.peg.249"/>
<dbReference type="Gene3D" id="3.30.950.30">
    <property type="entry name" value="Schlafen, AAA domain"/>
    <property type="match status" value="1"/>
</dbReference>
<dbReference type="InterPro" id="IPR038475">
    <property type="entry name" value="RecG_C_sf"/>
</dbReference>
<dbReference type="InterPro" id="IPR007421">
    <property type="entry name" value="Schlafen_AlbA_2_dom"/>
</dbReference>
<accession>A0A0F3HN70</accession>
<dbReference type="Gene3D" id="3.30.565.60">
    <property type="match status" value="1"/>
</dbReference>
<protein>
    <submittedName>
        <fullName evidence="2">Divergent AAA domain protein</fullName>
    </submittedName>
</protein>
<reference evidence="2 3" key="1">
    <citation type="submission" date="2015-02" db="EMBL/GenBank/DDBJ databases">
        <title>Evolution of amylase-binding proteins of oral streptococcal species.</title>
        <authorList>
            <person name="Haase E.M."/>
        </authorList>
    </citation>
    <scope>NUCLEOTIDE SEQUENCE [LARGE SCALE GENOMIC DNA]</scope>
    <source>
        <strain evidence="2 3">UC6950A</strain>
    </source>
</reference>
<evidence type="ECO:0000313" key="3">
    <source>
        <dbReference type="Proteomes" id="UP000033405"/>
    </source>
</evidence>
<evidence type="ECO:0000313" key="2">
    <source>
        <dbReference type="EMBL" id="KJU95497.1"/>
    </source>
</evidence>
<gene>
    <name evidence="2" type="ORF">TZ96_00255</name>
</gene>
<evidence type="ECO:0000259" key="1">
    <source>
        <dbReference type="Pfam" id="PF04326"/>
    </source>
</evidence>
<proteinExistence type="predicted"/>
<dbReference type="EMBL" id="JYOV01000003">
    <property type="protein sequence ID" value="KJU95497.1"/>
    <property type="molecule type" value="Genomic_DNA"/>
</dbReference>
<organism evidence="2 3">
    <name type="scientific">Streptococcus infantis</name>
    <dbReference type="NCBI Taxonomy" id="68892"/>
    <lineage>
        <taxon>Bacteria</taxon>
        <taxon>Bacillati</taxon>
        <taxon>Bacillota</taxon>
        <taxon>Bacilli</taxon>
        <taxon>Lactobacillales</taxon>
        <taxon>Streptococcaceae</taxon>
        <taxon>Streptococcus</taxon>
    </lineage>
</organism>
<name>A0A0F3HN70_9STRE</name>
<dbReference type="Proteomes" id="UP000033405">
    <property type="component" value="Unassembled WGS sequence"/>
</dbReference>
<dbReference type="Pfam" id="PF04326">
    <property type="entry name" value="SLFN_AlbA_2"/>
    <property type="match status" value="1"/>
</dbReference>
<feature type="domain" description="Schlafen AlbA-2" evidence="1">
    <location>
        <begin position="17"/>
        <end position="138"/>
    </location>
</feature>
<sequence>MENRDSEKLLKLLTKNEDEIIEYKVNNNDHERIGKYISALANSSAILNRQFSYLIWGIDDDSKKIVGTKFYPKTEKHGGEPFITWLERMLDPRITIQFEEYDIDQNHVVVLVIHMNAGRPVAFSGDRYIRSGSSLKNLKDYPEKERELWKSFEARSFEKEYAKTACTFDEIKELLDVNSYLKMLGHFVGSTDEEIITHMINDGIVEPSGKTFNLTNMGAFTFAKNLKNFENLSSHALRVIRYDGNNKLSAVADNTASKGVAVGFDGLLKFINSHLPRKPETLKENGQITSDTDYPPLVIREIVANQIVHQDFSVKGSSPIIEIFDNRVVFTNPGSPLNRPERLLDMPPYSRNEDLANLFRKMHLVESRGSGIDKIILTLELNHLPAPDIAAKDNYTVVTLHQRRTIQEMGNREKINAIYYHSAILYIEDDFMTNSTLRERFGLTNKQSSVASKLISLALENNKIKIYDENAGKKNMQYIPYWGIGYNE</sequence>
<dbReference type="InterPro" id="IPR038461">
    <property type="entry name" value="Schlafen_AlbA_2_dom_sf"/>
</dbReference>